<dbReference type="InterPro" id="IPR052342">
    <property type="entry name" value="MCH/BMMD"/>
</dbReference>
<dbReference type="InterPro" id="IPR029069">
    <property type="entry name" value="HotDog_dom_sf"/>
</dbReference>
<organism evidence="2 3">
    <name type="scientific">Myxococcus fulvus</name>
    <dbReference type="NCBI Taxonomy" id="33"/>
    <lineage>
        <taxon>Bacteria</taxon>
        <taxon>Pseudomonadati</taxon>
        <taxon>Myxococcota</taxon>
        <taxon>Myxococcia</taxon>
        <taxon>Myxococcales</taxon>
        <taxon>Cystobacterineae</taxon>
        <taxon>Myxococcaceae</taxon>
        <taxon>Myxococcus</taxon>
    </lineage>
</organism>
<comment type="caution">
    <text evidence="2">The sequence shown here is derived from an EMBL/GenBank/DDBJ whole genome shotgun (WGS) entry which is preliminary data.</text>
</comment>
<dbReference type="Pfam" id="PF01575">
    <property type="entry name" value="MaoC_dehydratas"/>
    <property type="match status" value="1"/>
</dbReference>
<accession>A0ABY1CTD4</accession>
<dbReference type="Gene3D" id="3.10.129.10">
    <property type="entry name" value="Hotdog Thioesterase"/>
    <property type="match status" value="1"/>
</dbReference>
<dbReference type="CDD" id="cd03454">
    <property type="entry name" value="YdeM"/>
    <property type="match status" value="1"/>
</dbReference>
<proteinExistence type="predicted"/>
<reference evidence="2 3" key="1">
    <citation type="submission" date="2016-10" db="EMBL/GenBank/DDBJ databases">
        <authorList>
            <person name="Varghese N."/>
            <person name="Submissions S."/>
        </authorList>
    </citation>
    <scope>NUCLEOTIDE SEQUENCE [LARGE SCALE GENOMIC DNA]</scope>
    <source>
        <strain evidence="2 3">DSM 16525</strain>
    </source>
</reference>
<dbReference type="EMBL" id="FOIB01000011">
    <property type="protein sequence ID" value="SEU36310.1"/>
    <property type="molecule type" value="Genomic_DNA"/>
</dbReference>
<evidence type="ECO:0000313" key="2">
    <source>
        <dbReference type="EMBL" id="SEU36310.1"/>
    </source>
</evidence>
<dbReference type="SUPFAM" id="SSF54637">
    <property type="entry name" value="Thioesterase/thiol ester dehydrase-isomerase"/>
    <property type="match status" value="1"/>
</dbReference>
<protein>
    <submittedName>
        <fullName evidence="2">Acyl dehydratase</fullName>
    </submittedName>
</protein>
<name>A0ABY1CTD4_MYXFU</name>
<feature type="domain" description="MaoC-like" evidence="1">
    <location>
        <begin position="13"/>
        <end position="115"/>
    </location>
</feature>
<dbReference type="PANTHER" id="PTHR43664:SF1">
    <property type="entry name" value="BETA-METHYLMALYL-COA DEHYDRATASE"/>
    <property type="match status" value="1"/>
</dbReference>
<dbReference type="InterPro" id="IPR002539">
    <property type="entry name" value="MaoC-like_dom"/>
</dbReference>
<evidence type="ECO:0000313" key="3">
    <source>
        <dbReference type="Proteomes" id="UP000183760"/>
    </source>
</evidence>
<gene>
    <name evidence="2" type="ORF">SAMN05443572_111154</name>
</gene>
<evidence type="ECO:0000259" key="1">
    <source>
        <dbReference type="Pfam" id="PF01575"/>
    </source>
</evidence>
<dbReference type="PANTHER" id="PTHR43664">
    <property type="entry name" value="MONOAMINE OXIDASE-RELATED"/>
    <property type="match status" value="1"/>
</dbReference>
<keyword evidence="3" id="KW-1185">Reference proteome</keyword>
<sequence>MEEVMRYFDDFQPGEASEAGPYVVSREEIIAFAKQFDPQPFHLSDEGGREGIFGGLIASGWHTASICHKLAVEHLLSKTASLGSPGLDELRWLKPVRPGDALTARFEVLSTTPSRSKADRGAIKFRFEVRNQHGEVVMTEVANALFARRPDGSAAK</sequence>
<dbReference type="Proteomes" id="UP000183760">
    <property type="component" value="Unassembled WGS sequence"/>
</dbReference>